<dbReference type="EMBL" id="JADOXO010001645">
    <property type="protein sequence ID" value="KAF9794629.1"/>
    <property type="molecule type" value="Genomic_DNA"/>
</dbReference>
<sequence>MRSTRLSGSRIRGSSGVSCSTSSSGRVMTTRIRHGSRRAMLPMRRPS</sequence>
<accession>A0A8H7NRA1</accession>
<evidence type="ECO:0000313" key="3">
    <source>
        <dbReference type="Proteomes" id="UP000639403"/>
    </source>
</evidence>
<evidence type="ECO:0000313" key="2">
    <source>
        <dbReference type="EMBL" id="KAF9794629.1"/>
    </source>
</evidence>
<feature type="compositionally biased region" description="Low complexity" evidence="1">
    <location>
        <begin position="1"/>
        <end position="25"/>
    </location>
</feature>
<dbReference type="Proteomes" id="UP000639403">
    <property type="component" value="Unassembled WGS sequence"/>
</dbReference>
<reference evidence="2" key="2">
    <citation type="journal article" name="Front. Microbiol.">
        <title>Degradative Capacity of Two Strains of Rhodonia placenta: From Phenotype to Genotype.</title>
        <authorList>
            <person name="Kolle M."/>
            <person name="Horta M.A.C."/>
            <person name="Nowrousian M."/>
            <person name="Ohm R.A."/>
            <person name="Benz J.P."/>
            <person name="Pilgard A."/>
        </authorList>
    </citation>
    <scope>NUCLEOTIDE SEQUENCE</scope>
    <source>
        <strain evidence="2">FPRL280</strain>
    </source>
</reference>
<organism evidence="2 3">
    <name type="scientific">Rhodonia placenta</name>
    <dbReference type="NCBI Taxonomy" id="104341"/>
    <lineage>
        <taxon>Eukaryota</taxon>
        <taxon>Fungi</taxon>
        <taxon>Dikarya</taxon>
        <taxon>Basidiomycota</taxon>
        <taxon>Agaricomycotina</taxon>
        <taxon>Agaricomycetes</taxon>
        <taxon>Polyporales</taxon>
        <taxon>Adustoporiaceae</taxon>
        <taxon>Rhodonia</taxon>
    </lineage>
</organism>
<feature type="region of interest" description="Disordered" evidence="1">
    <location>
        <begin position="1"/>
        <end position="27"/>
    </location>
</feature>
<dbReference type="AlphaFoldDB" id="A0A8H7NRA1"/>
<protein>
    <submittedName>
        <fullName evidence="2">Uncharacterized protein</fullName>
    </submittedName>
</protein>
<gene>
    <name evidence="2" type="ORF">IEO21_11173</name>
</gene>
<comment type="caution">
    <text evidence="2">The sequence shown here is derived from an EMBL/GenBank/DDBJ whole genome shotgun (WGS) entry which is preliminary data.</text>
</comment>
<name>A0A8H7NRA1_9APHY</name>
<proteinExistence type="predicted"/>
<evidence type="ECO:0000256" key="1">
    <source>
        <dbReference type="SAM" id="MobiDB-lite"/>
    </source>
</evidence>
<reference evidence="2" key="1">
    <citation type="submission" date="2020-11" db="EMBL/GenBank/DDBJ databases">
        <authorList>
            <person name="Koelle M."/>
            <person name="Horta M.A.C."/>
            <person name="Nowrousian M."/>
            <person name="Ohm R.A."/>
            <person name="Benz P."/>
            <person name="Pilgard A."/>
        </authorList>
    </citation>
    <scope>NUCLEOTIDE SEQUENCE</scope>
    <source>
        <strain evidence="2">FPRL280</strain>
    </source>
</reference>